<dbReference type="InterPro" id="IPR003675">
    <property type="entry name" value="Rce1/LyrA-like_dom"/>
</dbReference>
<feature type="transmembrane region" description="Helical" evidence="1">
    <location>
        <begin position="82"/>
        <end position="104"/>
    </location>
</feature>
<keyword evidence="1" id="KW-0812">Transmembrane</keyword>
<keyword evidence="1" id="KW-1133">Transmembrane helix</keyword>
<dbReference type="STRING" id="1279009.ADICEAN_01412"/>
<feature type="transmembrane region" description="Helical" evidence="1">
    <location>
        <begin position="202"/>
        <end position="222"/>
    </location>
</feature>
<protein>
    <submittedName>
        <fullName evidence="3">CAAX amino terminal protease self-immunity</fullName>
    </submittedName>
</protein>
<accession>M7NYK9</accession>
<feature type="transmembrane region" description="Helical" evidence="1">
    <location>
        <begin position="180"/>
        <end position="196"/>
    </location>
</feature>
<evidence type="ECO:0000313" key="4">
    <source>
        <dbReference type="Proteomes" id="UP000011910"/>
    </source>
</evidence>
<dbReference type="GO" id="GO:0004175">
    <property type="term" value="F:endopeptidase activity"/>
    <property type="evidence" value="ECO:0007669"/>
    <property type="project" value="UniProtKB-ARBA"/>
</dbReference>
<feature type="domain" description="CAAX prenyl protease 2/Lysostaphin resistance protein A-like" evidence="2">
    <location>
        <begin position="122"/>
        <end position="213"/>
    </location>
</feature>
<feature type="transmembrane region" description="Helical" evidence="1">
    <location>
        <begin position="116"/>
        <end position="136"/>
    </location>
</feature>
<feature type="transmembrane region" description="Helical" evidence="1">
    <location>
        <begin position="44"/>
        <end position="62"/>
    </location>
</feature>
<dbReference type="GO" id="GO:0080120">
    <property type="term" value="P:CAAX-box protein maturation"/>
    <property type="evidence" value="ECO:0007669"/>
    <property type="project" value="UniProtKB-ARBA"/>
</dbReference>
<name>M7NYK9_9BACT</name>
<dbReference type="EMBL" id="AODQ01000025">
    <property type="protein sequence ID" value="EMR03479.1"/>
    <property type="molecule type" value="Genomic_DNA"/>
</dbReference>
<reference evidence="3 4" key="1">
    <citation type="journal article" date="2013" name="Genome Announc.">
        <title>Draft Genome Sequence of Cesiribacter andamanensis Strain AMV16T, Isolated from a Soil Sample from a Mud Volcano in the Andaman Islands, India.</title>
        <authorList>
            <person name="Shivaji S."/>
            <person name="Ara S."/>
            <person name="Begum Z."/>
            <person name="Srinivas T.N."/>
            <person name="Singh A."/>
            <person name="Kumar Pinnaka A."/>
        </authorList>
    </citation>
    <scope>NUCLEOTIDE SEQUENCE [LARGE SCALE GENOMIC DNA]</scope>
    <source>
        <strain evidence="3 4">AMV16</strain>
    </source>
</reference>
<evidence type="ECO:0000313" key="3">
    <source>
        <dbReference type="EMBL" id="EMR03479.1"/>
    </source>
</evidence>
<dbReference type="GO" id="GO:0006508">
    <property type="term" value="P:proteolysis"/>
    <property type="evidence" value="ECO:0007669"/>
    <property type="project" value="UniProtKB-KW"/>
</dbReference>
<feature type="transmembrane region" description="Helical" evidence="1">
    <location>
        <begin position="20"/>
        <end position="37"/>
    </location>
</feature>
<comment type="caution">
    <text evidence="3">The sequence shown here is derived from an EMBL/GenBank/DDBJ whole genome shotgun (WGS) entry which is preliminary data.</text>
</comment>
<feature type="transmembrane region" description="Helical" evidence="1">
    <location>
        <begin position="156"/>
        <end position="173"/>
    </location>
</feature>
<evidence type="ECO:0000259" key="2">
    <source>
        <dbReference type="Pfam" id="PF02517"/>
    </source>
</evidence>
<evidence type="ECO:0000256" key="1">
    <source>
        <dbReference type="SAM" id="Phobius"/>
    </source>
</evidence>
<keyword evidence="4" id="KW-1185">Reference proteome</keyword>
<dbReference type="eggNOG" id="COG1266">
    <property type="taxonomic scope" value="Bacteria"/>
</dbReference>
<keyword evidence="1" id="KW-0472">Membrane</keyword>
<organism evidence="3 4">
    <name type="scientific">Cesiribacter andamanensis AMV16</name>
    <dbReference type="NCBI Taxonomy" id="1279009"/>
    <lineage>
        <taxon>Bacteria</taxon>
        <taxon>Pseudomonadati</taxon>
        <taxon>Bacteroidota</taxon>
        <taxon>Cytophagia</taxon>
        <taxon>Cytophagales</taxon>
        <taxon>Cesiribacteraceae</taxon>
        <taxon>Cesiribacter</taxon>
    </lineage>
</organism>
<proteinExistence type="predicted"/>
<gene>
    <name evidence="3" type="ORF">ADICEAN_01412</name>
</gene>
<dbReference type="Proteomes" id="UP000011910">
    <property type="component" value="Unassembled WGS sequence"/>
</dbReference>
<sequence length="225" mass="24981">MSTVKNHQLVSGGKTLPASIAGLLFCLMLPAIFLFFAKQLSPGMLTVELYFWGTALVVLLFVKKGEQLGFSSIGLPPFKYTYLVWGVGLGTVLLILFPILNLGVVKLGLEVSSDKAAVLAEMPVYMLFFLALRAGVTEEILYRAYPIERLLTLTGSRWIAALLPLTVFILAHMGWGLGHLVFVTIAGALLTAMYMWKRNLWINMIGHFLVDFITFMLIPLLLQQQ</sequence>
<keyword evidence="3" id="KW-0645">Protease</keyword>
<keyword evidence="3" id="KW-0378">Hydrolase</keyword>
<dbReference type="AlphaFoldDB" id="M7NYK9"/>
<dbReference type="Pfam" id="PF02517">
    <property type="entry name" value="Rce1-like"/>
    <property type="match status" value="1"/>
</dbReference>